<dbReference type="InterPro" id="IPR011051">
    <property type="entry name" value="RmlC_Cupin_sf"/>
</dbReference>
<keyword evidence="4" id="KW-1185">Reference proteome</keyword>
<organism evidence="3 4">
    <name type="scientific">Pseudonocardia kunmingensis</name>
    <dbReference type="NCBI Taxonomy" id="630975"/>
    <lineage>
        <taxon>Bacteria</taxon>
        <taxon>Bacillati</taxon>
        <taxon>Actinomycetota</taxon>
        <taxon>Actinomycetes</taxon>
        <taxon>Pseudonocardiales</taxon>
        <taxon>Pseudonocardiaceae</taxon>
        <taxon>Pseudonocardia</taxon>
    </lineage>
</organism>
<accession>A0A543CYZ7</accession>
<evidence type="ECO:0000313" key="4">
    <source>
        <dbReference type="Proteomes" id="UP000315677"/>
    </source>
</evidence>
<dbReference type="GO" id="GO:0016853">
    <property type="term" value="F:isomerase activity"/>
    <property type="evidence" value="ECO:0007669"/>
    <property type="project" value="UniProtKB-KW"/>
</dbReference>
<proteinExistence type="predicted"/>
<dbReference type="PANTHER" id="PTHR35848">
    <property type="entry name" value="OXALATE-BINDING PROTEIN"/>
    <property type="match status" value="1"/>
</dbReference>
<dbReference type="Pfam" id="PF07883">
    <property type="entry name" value="Cupin_2"/>
    <property type="match status" value="1"/>
</dbReference>
<keyword evidence="1" id="KW-0479">Metal-binding</keyword>
<keyword evidence="3" id="KW-0413">Isomerase</keyword>
<dbReference type="AlphaFoldDB" id="A0A543CYZ7"/>
<dbReference type="PANTHER" id="PTHR35848:SF6">
    <property type="entry name" value="CUPIN TYPE-2 DOMAIN-CONTAINING PROTEIN"/>
    <property type="match status" value="1"/>
</dbReference>
<evidence type="ECO:0000313" key="3">
    <source>
        <dbReference type="EMBL" id="TQM02324.1"/>
    </source>
</evidence>
<dbReference type="InterPro" id="IPR051610">
    <property type="entry name" value="GPI/OXD"/>
</dbReference>
<feature type="domain" description="Cupin type-2" evidence="2">
    <location>
        <begin position="45"/>
        <end position="108"/>
    </location>
</feature>
<dbReference type="Proteomes" id="UP000315677">
    <property type="component" value="Unassembled WGS sequence"/>
</dbReference>
<dbReference type="InterPro" id="IPR014710">
    <property type="entry name" value="RmlC-like_jellyroll"/>
</dbReference>
<evidence type="ECO:0000259" key="2">
    <source>
        <dbReference type="Pfam" id="PF07883"/>
    </source>
</evidence>
<reference evidence="3 4" key="1">
    <citation type="submission" date="2019-06" db="EMBL/GenBank/DDBJ databases">
        <title>Sequencing the genomes of 1000 actinobacteria strains.</title>
        <authorList>
            <person name="Klenk H.-P."/>
        </authorList>
    </citation>
    <scope>NUCLEOTIDE SEQUENCE [LARGE SCALE GENOMIC DNA]</scope>
    <source>
        <strain evidence="3 4">DSM 45301</strain>
    </source>
</reference>
<gene>
    <name evidence="3" type="ORF">FB558_8190</name>
</gene>
<dbReference type="SUPFAM" id="SSF51182">
    <property type="entry name" value="RmlC-like cupins"/>
    <property type="match status" value="1"/>
</dbReference>
<sequence length="122" mass="13311">MESVIIDAMATPDVLSFLVDGTMTGQFAGRDHGGTVSVILVDTDVPGAGPRLHRHPYDETFVLHSGEAEFTVAAERLTARAGQVVVVPPWTPHKFVNTGTDRLVMTNIHANDEFVTEWLEEP</sequence>
<dbReference type="InterPro" id="IPR013096">
    <property type="entry name" value="Cupin_2"/>
</dbReference>
<evidence type="ECO:0000256" key="1">
    <source>
        <dbReference type="ARBA" id="ARBA00022723"/>
    </source>
</evidence>
<dbReference type="Gene3D" id="2.60.120.10">
    <property type="entry name" value="Jelly Rolls"/>
    <property type="match status" value="1"/>
</dbReference>
<comment type="caution">
    <text evidence="3">The sequence shown here is derived from an EMBL/GenBank/DDBJ whole genome shotgun (WGS) entry which is preliminary data.</text>
</comment>
<dbReference type="GO" id="GO:0046872">
    <property type="term" value="F:metal ion binding"/>
    <property type="evidence" value="ECO:0007669"/>
    <property type="project" value="UniProtKB-KW"/>
</dbReference>
<name>A0A543CYZ7_9PSEU</name>
<protein>
    <submittedName>
        <fullName evidence="3">Mannose-6-phosphate isomerase-like protein (Cupin superfamily)</fullName>
    </submittedName>
</protein>
<dbReference type="EMBL" id="VFPA01000007">
    <property type="protein sequence ID" value="TQM02324.1"/>
    <property type="molecule type" value="Genomic_DNA"/>
</dbReference>